<evidence type="ECO:0000259" key="7">
    <source>
        <dbReference type="PROSITE" id="PS50110"/>
    </source>
</evidence>
<dbReference type="SMART" id="SM00421">
    <property type="entry name" value="HTH_LUXR"/>
    <property type="match status" value="1"/>
</dbReference>
<gene>
    <name evidence="8" type="ORF">MKS91_03955</name>
</gene>
<evidence type="ECO:0000313" key="8">
    <source>
        <dbReference type="EMBL" id="MCP8352443.1"/>
    </source>
</evidence>
<organism evidence="8 9">
    <name type="scientific">Candidatus Synchoanobacter obligatus</name>
    <dbReference type="NCBI Taxonomy" id="2919597"/>
    <lineage>
        <taxon>Bacteria</taxon>
        <taxon>Pseudomonadati</taxon>
        <taxon>Pseudomonadota</taxon>
        <taxon>Gammaproteobacteria</taxon>
        <taxon>Candidatus Comchoanobacterales</taxon>
        <taxon>Candidatus Comchoanobacteraceae</taxon>
        <taxon>Candidatus Synchoanobacter</taxon>
    </lineage>
</organism>
<dbReference type="RefSeq" id="WP_258569548.1">
    <property type="nucleotide sequence ID" value="NZ_JAKUDN010000002.1"/>
</dbReference>
<comment type="caution">
    <text evidence="8">The sequence shown here is derived from an EMBL/GenBank/DDBJ whole genome shotgun (WGS) entry which is preliminary data.</text>
</comment>
<dbReference type="Pfam" id="PF00072">
    <property type="entry name" value="Response_reg"/>
    <property type="match status" value="1"/>
</dbReference>
<dbReference type="Pfam" id="PF00196">
    <property type="entry name" value="GerE"/>
    <property type="match status" value="1"/>
</dbReference>
<dbReference type="InterPro" id="IPR000792">
    <property type="entry name" value="Tscrpt_reg_LuxR_C"/>
</dbReference>
<feature type="modified residue" description="4-aspartylphosphate" evidence="6">
    <location>
        <position position="78"/>
    </location>
</feature>
<keyword evidence="5" id="KW-0804">Transcription</keyword>
<dbReference type="PROSITE" id="PS50110">
    <property type="entry name" value="RESPONSE_REGULATORY"/>
    <property type="match status" value="1"/>
</dbReference>
<keyword evidence="3" id="KW-0805">Transcription regulation</keyword>
<dbReference type="InterPro" id="IPR016032">
    <property type="entry name" value="Sig_transdc_resp-reg_C-effctor"/>
</dbReference>
<protein>
    <submittedName>
        <fullName evidence="8">Response regulator</fullName>
    </submittedName>
</protein>
<dbReference type="Gene3D" id="3.40.50.2300">
    <property type="match status" value="1"/>
</dbReference>
<dbReference type="CDD" id="cd17535">
    <property type="entry name" value="REC_NarL-like"/>
    <property type="match status" value="1"/>
</dbReference>
<evidence type="ECO:0000256" key="6">
    <source>
        <dbReference type="PROSITE-ProRule" id="PRU00169"/>
    </source>
</evidence>
<keyword evidence="4" id="KW-0238">DNA-binding</keyword>
<dbReference type="PANTHER" id="PTHR43214">
    <property type="entry name" value="TWO-COMPONENT RESPONSE REGULATOR"/>
    <property type="match status" value="1"/>
</dbReference>
<dbReference type="SUPFAM" id="SSF52172">
    <property type="entry name" value="CheY-like"/>
    <property type="match status" value="1"/>
</dbReference>
<dbReference type="InterPro" id="IPR001789">
    <property type="entry name" value="Sig_transdc_resp-reg_receiver"/>
</dbReference>
<name>A0ABT1L6E0_9GAMM</name>
<evidence type="ECO:0000313" key="9">
    <source>
        <dbReference type="Proteomes" id="UP001320768"/>
    </source>
</evidence>
<dbReference type="PANTHER" id="PTHR43214:SF3">
    <property type="entry name" value="RESPONSE REGULATOR UVRY"/>
    <property type="match status" value="1"/>
</dbReference>
<dbReference type="InterPro" id="IPR039420">
    <property type="entry name" value="WalR-like"/>
</dbReference>
<reference evidence="8 9" key="1">
    <citation type="journal article" date="2022" name="Nat. Microbiol.">
        <title>The microbiome of a bacterivorous marine choanoflagellate contains a resource-demanding obligate bacterial associate.</title>
        <authorList>
            <person name="Needham D.M."/>
            <person name="Poirier C."/>
            <person name="Bachy C."/>
            <person name="George E.E."/>
            <person name="Wilken S."/>
            <person name="Yung C.C.M."/>
            <person name="Limardo A.J."/>
            <person name="Morando M."/>
            <person name="Sudek L."/>
            <person name="Malmstrom R.R."/>
            <person name="Keeling P.J."/>
            <person name="Santoro A.E."/>
            <person name="Worden A.Z."/>
        </authorList>
    </citation>
    <scope>NUCLEOTIDE SEQUENCE [LARGE SCALE GENOMIC DNA]</scope>
    <source>
        <strain evidence="8 9">Comchoano-2</strain>
    </source>
</reference>
<feature type="domain" description="Response regulatory" evidence="7">
    <location>
        <begin position="27"/>
        <end position="143"/>
    </location>
</feature>
<sequence length="240" mass="26634">MENFEQKTNAVKADEICKTLIKQQPIDILIVDDEAIIRTGLSKILAEQQLMHVIGEASSGEESEEMITSLKPHVVLMDISMPGQGGIETTRRILAKNPNIKVLALSVHCDEHYPSQILSAGAQGYITKGVSAQEMIEAITQVSQGNQYICHSVSQKIKDKHLLGRERIFDCLSPEELKVSYQLVFGGNLASISQKLNLTEDTVTQHRLSIFEKLNIESDVALLHLAIRSGLLDKDDKFLN</sequence>
<dbReference type="EMBL" id="JAKUDN010000002">
    <property type="protein sequence ID" value="MCP8352443.1"/>
    <property type="molecule type" value="Genomic_DNA"/>
</dbReference>
<evidence type="ECO:0000256" key="4">
    <source>
        <dbReference type="ARBA" id="ARBA00023125"/>
    </source>
</evidence>
<evidence type="ECO:0000256" key="3">
    <source>
        <dbReference type="ARBA" id="ARBA00023015"/>
    </source>
</evidence>
<accession>A0ABT1L6E0</accession>
<dbReference type="InterPro" id="IPR011006">
    <property type="entry name" value="CheY-like_superfamily"/>
</dbReference>
<dbReference type="InterPro" id="IPR058245">
    <property type="entry name" value="NreC/VraR/RcsB-like_REC"/>
</dbReference>
<dbReference type="SUPFAM" id="SSF46894">
    <property type="entry name" value="C-terminal effector domain of the bipartite response regulators"/>
    <property type="match status" value="1"/>
</dbReference>
<proteinExistence type="predicted"/>
<keyword evidence="2" id="KW-0902">Two-component regulatory system</keyword>
<keyword evidence="9" id="KW-1185">Reference proteome</keyword>
<evidence type="ECO:0000256" key="1">
    <source>
        <dbReference type="ARBA" id="ARBA00022553"/>
    </source>
</evidence>
<keyword evidence="1 6" id="KW-0597">Phosphoprotein</keyword>
<evidence type="ECO:0000256" key="2">
    <source>
        <dbReference type="ARBA" id="ARBA00023012"/>
    </source>
</evidence>
<evidence type="ECO:0000256" key="5">
    <source>
        <dbReference type="ARBA" id="ARBA00023163"/>
    </source>
</evidence>
<dbReference type="Proteomes" id="UP001320768">
    <property type="component" value="Unassembled WGS sequence"/>
</dbReference>
<dbReference type="SMART" id="SM00448">
    <property type="entry name" value="REC"/>
    <property type="match status" value="1"/>
</dbReference>